<evidence type="ECO:0000256" key="6">
    <source>
        <dbReference type="ARBA" id="ARBA00022741"/>
    </source>
</evidence>
<proteinExistence type="inferred from homology"/>
<dbReference type="InterPro" id="IPR056411">
    <property type="entry name" value="CysS_C"/>
</dbReference>
<keyword evidence="4 12" id="KW-0436">Ligase</keyword>
<dbReference type="InterPro" id="IPR014729">
    <property type="entry name" value="Rossmann-like_a/b/a_fold"/>
</dbReference>
<dbReference type="CDD" id="cd00672">
    <property type="entry name" value="CysRS_core"/>
    <property type="match status" value="1"/>
</dbReference>
<evidence type="ECO:0000313" key="16">
    <source>
        <dbReference type="Proteomes" id="UP000750197"/>
    </source>
</evidence>
<evidence type="ECO:0000256" key="10">
    <source>
        <dbReference type="ARBA" id="ARBA00023146"/>
    </source>
</evidence>
<keyword evidence="9 12" id="KW-0648">Protein biosynthesis</keyword>
<keyword evidence="3 12" id="KW-0963">Cytoplasm</keyword>
<organism evidence="15 16">
    <name type="scientific">Candidatus Sysuiplasma superficiale</name>
    <dbReference type="NCBI Taxonomy" id="2823368"/>
    <lineage>
        <taxon>Archaea</taxon>
        <taxon>Methanobacteriati</taxon>
        <taxon>Thermoplasmatota</taxon>
        <taxon>Thermoplasmata</taxon>
        <taxon>Candidatus Sysuiplasmatales</taxon>
        <taxon>Candidatus Sysuiplasmataceae</taxon>
        <taxon>Candidatus Sysuiplasma</taxon>
    </lineage>
</organism>
<comment type="caution">
    <text evidence="15">The sequence shown here is derived from an EMBL/GenBank/DDBJ whole genome shotgun (WGS) entry which is preliminary data.</text>
</comment>
<dbReference type="GO" id="GO:0005829">
    <property type="term" value="C:cytosol"/>
    <property type="evidence" value="ECO:0007669"/>
    <property type="project" value="TreeGrafter"/>
</dbReference>
<dbReference type="InterPro" id="IPR024909">
    <property type="entry name" value="Cys-tRNA/MSH_ligase"/>
</dbReference>
<name>A0A8J8CCJ3_9ARCH</name>
<evidence type="ECO:0000256" key="7">
    <source>
        <dbReference type="ARBA" id="ARBA00022833"/>
    </source>
</evidence>
<evidence type="ECO:0000256" key="11">
    <source>
        <dbReference type="ARBA" id="ARBA00047398"/>
    </source>
</evidence>
<dbReference type="InterPro" id="IPR009080">
    <property type="entry name" value="tRNAsynth_Ia_anticodon-bd"/>
</dbReference>
<keyword evidence="8 12" id="KW-0067">ATP-binding</keyword>
<dbReference type="EC" id="6.1.1.16" evidence="12"/>
<dbReference type="PANTHER" id="PTHR10890">
    <property type="entry name" value="CYSTEINYL-TRNA SYNTHETASE"/>
    <property type="match status" value="1"/>
</dbReference>
<feature type="binding site" evidence="12">
    <location>
        <position position="240"/>
    </location>
    <ligand>
        <name>Zn(2+)</name>
        <dbReference type="ChEBI" id="CHEBI:29105"/>
    </ligand>
</feature>
<keyword evidence="5 12" id="KW-0479">Metal-binding</keyword>
<keyword evidence="7 12" id="KW-0862">Zinc</keyword>
<dbReference type="Gene3D" id="3.40.50.620">
    <property type="entry name" value="HUPs"/>
    <property type="match status" value="1"/>
</dbReference>
<dbReference type="GO" id="GO:0006423">
    <property type="term" value="P:cysteinyl-tRNA aminoacylation"/>
    <property type="evidence" value="ECO:0007669"/>
    <property type="project" value="UniProtKB-UniRule"/>
</dbReference>
<dbReference type="InterPro" id="IPR015273">
    <property type="entry name" value="Cys-tRNA-synt_Ia_DALR"/>
</dbReference>
<dbReference type="GO" id="GO:0005524">
    <property type="term" value="F:ATP binding"/>
    <property type="evidence" value="ECO:0007669"/>
    <property type="project" value="UniProtKB-UniRule"/>
</dbReference>
<gene>
    <name evidence="12 15" type="primary">cysS</name>
    <name evidence="14" type="ORF">J9259_00760</name>
    <name evidence="15" type="ORF">KIY12_03045</name>
</gene>
<sequence>MDVLMKVYDTMSREKVPFTPQKDREVRMYVCGLTVYDEMHVGHAKSFVSFDFISRYLRYSGYAVKLVINITDVDDKIIKRANEAGISPLQLSSFYSSSFLRDIDGLLIERATFYPRASQHIPEIIDMIASLMEKGYAYEIDGSVYFDITKTRNYGRLSGQSPDMIMSGARIEVDERKRNPADFALWKSAREGEISWESPWGRGRPGWHIECSAMSMKYLGQTLDIHGGGEDLIFPHHENEIQQSEAYTGKRFSNYWIHVGLLNLSGQKMSKSLNNFVTVSELLKRYCPQTLRLYFANSLYRRQSEFSFELLDESDQARRKLENYMSDLLSVQTETGGGEDIASSILSSFAEYMDDDFNTHGVISLLFTKLREARRRMEEGTLSLKGASSIVSAVREINSVLLIMKDESFTQLSGSVDSEVAELIERREEARKSRRFEEADAIRKRLRDMGIVLEDTPEGVRWKRIERSSG</sequence>
<dbReference type="SUPFAM" id="SSF52374">
    <property type="entry name" value="Nucleotidylyl transferase"/>
    <property type="match status" value="1"/>
</dbReference>
<dbReference type="Proteomes" id="UP000716004">
    <property type="component" value="Unassembled WGS sequence"/>
</dbReference>
<feature type="binding site" evidence="12">
    <location>
        <position position="236"/>
    </location>
    <ligand>
        <name>Zn(2+)</name>
        <dbReference type="ChEBI" id="CHEBI:29105"/>
    </ligand>
</feature>
<evidence type="ECO:0000256" key="8">
    <source>
        <dbReference type="ARBA" id="ARBA00022840"/>
    </source>
</evidence>
<dbReference type="NCBIfam" id="TIGR00435">
    <property type="entry name" value="cysS"/>
    <property type="match status" value="1"/>
</dbReference>
<evidence type="ECO:0000313" key="14">
    <source>
        <dbReference type="EMBL" id="MBX8631045.1"/>
    </source>
</evidence>
<evidence type="ECO:0000256" key="3">
    <source>
        <dbReference type="ARBA" id="ARBA00022490"/>
    </source>
</evidence>
<dbReference type="Pfam" id="PF01406">
    <property type="entry name" value="tRNA-synt_1e"/>
    <property type="match status" value="1"/>
</dbReference>
<dbReference type="Gene3D" id="1.20.120.1910">
    <property type="entry name" value="Cysteine-tRNA ligase, C-terminal anti-codon recognition domain"/>
    <property type="match status" value="1"/>
</dbReference>
<dbReference type="Proteomes" id="UP000750197">
    <property type="component" value="Unassembled WGS sequence"/>
</dbReference>
<comment type="cofactor">
    <cofactor evidence="12">
        <name>Zn(2+)</name>
        <dbReference type="ChEBI" id="CHEBI:29105"/>
    </cofactor>
    <text evidence="12">Binds 1 zinc ion per subunit.</text>
</comment>
<evidence type="ECO:0000256" key="2">
    <source>
        <dbReference type="ARBA" id="ARBA00005594"/>
    </source>
</evidence>
<dbReference type="Pfam" id="PF23493">
    <property type="entry name" value="CysS_C"/>
    <property type="match status" value="1"/>
</dbReference>
<dbReference type="FunFam" id="3.40.50.620:FF:000130">
    <property type="entry name" value="Cysteine--tRNA ligase"/>
    <property type="match status" value="1"/>
</dbReference>
<dbReference type="GO" id="GO:0004817">
    <property type="term" value="F:cysteine-tRNA ligase activity"/>
    <property type="evidence" value="ECO:0007669"/>
    <property type="project" value="UniProtKB-UniRule"/>
</dbReference>
<dbReference type="SUPFAM" id="SSF47323">
    <property type="entry name" value="Anticodon-binding domain of a subclass of class I aminoacyl-tRNA synthetases"/>
    <property type="match status" value="1"/>
</dbReference>
<comment type="subcellular location">
    <subcellularLocation>
        <location evidence="1 12">Cytoplasm</location>
    </subcellularLocation>
</comment>
<dbReference type="EMBL" id="JAHEAC010000016">
    <property type="protein sequence ID" value="MBX8643689.1"/>
    <property type="molecule type" value="Genomic_DNA"/>
</dbReference>
<evidence type="ECO:0000259" key="13">
    <source>
        <dbReference type="SMART" id="SM00840"/>
    </source>
</evidence>
<reference evidence="15" key="1">
    <citation type="submission" date="2021-05" db="EMBL/GenBank/DDBJ databases">
        <title>Genomic insights into ecological role and evolution of a novel Thermoplasmata order Candidatus Sysuiplasmatales.</title>
        <authorList>
            <person name="Yuan Y."/>
        </authorList>
    </citation>
    <scope>NUCLEOTIDE SEQUENCE</scope>
    <source>
        <strain evidence="15">TUT19-bin139</strain>
        <strain evidence="14">YP2-bin.285</strain>
    </source>
</reference>
<feature type="binding site" evidence="12">
    <location>
        <position position="31"/>
    </location>
    <ligand>
        <name>Zn(2+)</name>
        <dbReference type="ChEBI" id="CHEBI:29105"/>
    </ligand>
</feature>
<evidence type="ECO:0000256" key="5">
    <source>
        <dbReference type="ARBA" id="ARBA00022723"/>
    </source>
</evidence>
<dbReference type="Pfam" id="PF09190">
    <property type="entry name" value="DALR_2"/>
    <property type="match status" value="1"/>
</dbReference>
<evidence type="ECO:0000256" key="12">
    <source>
        <dbReference type="HAMAP-Rule" id="MF_00041"/>
    </source>
</evidence>
<comment type="similarity">
    <text evidence="2 12">Belongs to the class-I aminoacyl-tRNA synthetase family.</text>
</comment>
<dbReference type="SMART" id="SM00840">
    <property type="entry name" value="DALR_2"/>
    <property type="match status" value="1"/>
</dbReference>
<dbReference type="InterPro" id="IPR015803">
    <property type="entry name" value="Cys-tRNA-ligase"/>
</dbReference>
<accession>A0A8J8CCJ3</accession>
<dbReference type="GO" id="GO:0008270">
    <property type="term" value="F:zinc ion binding"/>
    <property type="evidence" value="ECO:0007669"/>
    <property type="project" value="UniProtKB-UniRule"/>
</dbReference>
<keyword evidence="10 12" id="KW-0030">Aminoacyl-tRNA synthetase</keyword>
<feature type="short sequence motif" description="'HIGH' region" evidence="12">
    <location>
        <begin position="33"/>
        <end position="43"/>
    </location>
</feature>
<feature type="short sequence motif" description="'KMSKS' region" evidence="12">
    <location>
        <begin position="268"/>
        <end position="272"/>
    </location>
</feature>
<evidence type="ECO:0000256" key="1">
    <source>
        <dbReference type="ARBA" id="ARBA00004496"/>
    </source>
</evidence>
<dbReference type="PRINTS" id="PR00983">
    <property type="entry name" value="TRNASYNTHCYS"/>
</dbReference>
<dbReference type="InterPro" id="IPR032678">
    <property type="entry name" value="tRNA-synt_1_cat_dom"/>
</dbReference>
<evidence type="ECO:0000313" key="15">
    <source>
        <dbReference type="EMBL" id="MBX8643689.1"/>
    </source>
</evidence>
<dbReference type="AlphaFoldDB" id="A0A8J8CCJ3"/>
<dbReference type="PANTHER" id="PTHR10890:SF3">
    <property type="entry name" value="CYSTEINE--TRNA LIGASE, CYTOPLASMIC"/>
    <property type="match status" value="1"/>
</dbReference>
<feature type="binding site" evidence="12">
    <location>
        <position position="271"/>
    </location>
    <ligand>
        <name>ATP</name>
        <dbReference type="ChEBI" id="CHEBI:30616"/>
    </ligand>
</feature>
<dbReference type="HAMAP" id="MF_00041">
    <property type="entry name" value="Cys_tRNA_synth"/>
    <property type="match status" value="1"/>
</dbReference>
<protein>
    <recommendedName>
        <fullName evidence="12">Cysteine--tRNA ligase</fullName>
        <ecNumber evidence="12">6.1.1.16</ecNumber>
    </recommendedName>
    <alternativeName>
        <fullName evidence="12">Cysteinyl-tRNA synthetase</fullName>
        <shortName evidence="12">CysRS</shortName>
    </alternativeName>
</protein>
<evidence type="ECO:0000256" key="9">
    <source>
        <dbReference type="ARBA" id="ARBA00022917"/>
    </source>
</evidence>
<evidence type="ECO:0000256" key="4">
    <source>
        <dbReference type="ARBA" id="ARBA00022598"/>
    </source>
</evidence>
<dbReference type="EMBL" id="JAGVSJ010000001">
    <property type="protein sequence ID" value="MBX8631045.1"/>
    <property type="molecule type" value="Genomic_DNA"/>
</dbReference>
<comment type="catalytic activity">
    <reaction evidence="11 12">
        <text>tRNA(Cys) + L-cysteine + ATP = L-cysteinyl-tRNA(Cys) + AMP + diphosphate</text>
        <dbReference type="Rhea" id="RHEA:17773"/>
        <dbReference type="Rhea" id="RHEA-COMP:9661"/>
        <dbReference type="Rhea" id="RHEA-COMP:9679"/>
        <dbReference type="ChEBI" id="CHEBI:30616"/>
        <dbReference type="ChEBI" id="CHEBI:33019"/>
        <dbReference type="ChEBI" id="CHEBI:35235"/>
        <dbReference type="ChEBI" id="CHEBI:78442"/>
        <dbReference type="ChEBI" id="CHEBI:78517"/>
        <dbReference type="ChEBI" id="CHEBI:456215"/>
        <dbReference type="EC" id="6.1.1.16"/>
    </reaction>
</comment>
<feature type="binding site" evidence="12">
    <location>
        <position position="211"/>
    </location>
    <ligand>
        <name>Zn(2+)</name>
        <dbReference type="ChEBI" id="CHEBI:29105"/>
    </ligand>
</feature>
<feature type="domain" description="Cysteinyl-tRNA synthetase class Ia DALR" evidence="13">
    <location>
        <begin position="348"/>
        <end position="409"/>
    </location>
</feature>
<keyword evidence="6 12" id="KW-0547">Nucleotide-binding</keyword>